<proteinExistence type="predicted"/>
<reference evidence="3" key="1">
    <citation type="journal article" date="2014" name="Front. Microbiol.">
        <title>High frequency of phylogenetically diverse reductive dehalogenase-homologous genes in deep subseafloor sedimentary metagenomes.</title>
        <authorList>
            <person name="Kawai M."/>
            <person name="Futagami T."/>
            <person name="Toyoda A."/>
            <person name="Takaki Y."/>
            <person name="Nishi S."/>
            <person name="Hori S."/>
            <person name="Arai W."/>
            <person name="Tsubouchi T."/>
            <person name="Morono Y."/>
            <person name="Uchiyama I."/>
            <person name="Ito T."/>
            <person name="Fujiyama A."/>
            <person name="Inagaki F."/>
            <person name="Takami H."/>
        </authorList>
    </citation>
    <scope>NUCLEOTIDE SEQUENCE</scope>
    <source>
        <strain evidence="3">Expedition CK06-06</strain>
    </source>
</reference>
<dbReference type="Pfam" id="PF14257">
    <property type="entry name" value="DUF4349"/>
    <property type="match status" value="1"/>
</dbReference>
<keyword evidence="1" id="KW-0812">Transmembrane</keyword>
<dbReference type="InterPro" id="IPR025645">
    <property type="entry name" value="DUF4349"/>
</dbReference>
<dbReference type="EMBL" id="BART01022814">
    <property type="protein sequence ID" value="GAH01049.1"/>
    <property type="molecule type" value="Genomic_DNA"/>
</dbReference>
<sequence>SAGQDVTQEYTDLESRLRNYQAQEEVLLDLMKQSKKVSDSLEVQRELSNVQEQIEVIKGRMNYLDDLVSFSTIEVYFYEPEPIKTAADWGFVEALKRGLRGAVRVFNGIVIALIVTAPVWILTGIIIIIVWQVIRARKRRRVKKEQK</sequence>
<gene>
    <name evidence="3" type="ORF">S01H4_41679</name>
</gene>
<comment type="caution">
    <text evidence="3">The sequence shown here is derived from an EMBL/GenBank/DDBJ whole genome shotgun (WGS) entry which is preliminary data.</text>
</comment>
<evidence type="ECO:0000256" key="1">
    <source>
        <dbReference type="SAM" id="Phobius"/>
    </source>
</evidence>
<feature type="non-terminal residue" evidence="3">
    <location>
        <position position="1"/>
    </location>
</feature>
<name>X1D7J7_9ZZZZ</name>
<accession>X1D7J7</accession>
<protein>
    <recommendedName>
        <fullName evidence="2">DUF4349 domain-containing protein</fullName>
    </recommendedName>
</protein>
<evidence type="ECO:0000313" key="3">
    <source>
        <dbReference type="EMBL" id="GAH01049.1"/>
    </source>
</evidence>
<organism evidence="3">
    <name type="scientific">marine sediment metagenome</name>
    <dbReference type="NCBI Taxonomy" id="412755"/>
    <lineage>
        <taxon>unclassified sequences</taxon>
        <taxon>metagenomes</taxon>
        <taxon>ecological metagenomes</taxon>
    </lineage>
</organism>
<evidence type="ECO:0000259" key="2">
    <source>
        <dbReference type="Pfam" id="PF14257"/>
    </source>
</evidence>
<dbReference type="AlphaFoldDB" id="X1D7J7"/>
<feature type="domain" description="DUF4349" evidence="2">
    <location>
        <begin position="3"/>
        <end position="131"/>
    </location>
</feature>
<keyword evidence="1" id="KW-1133">Transmembrane helix</keyword>
<feature type="transmembrane region" description="Helical" evidence="1">
    <location>
        <begin position="109"/>
        <end position="134"/>
    </location>
</feature>
<keyword evidence="1" id="KW-0472">Membrane</keyword>